<proteinExistence type="predicted"/>
<gene>
    <name evidence="1" type="ORF">BTN50_1336</name>
</gene>
<dbReference type="Proteomes" id="UP000218160">
    <property type="component" value="Chromosome 1"/>
</dbReference>
<accession>A0A291B9Y8</accession>
<dbReference type="KEGG" id="elux:BTN50_1336"/>
<evidence type="ECO:0000313" key="1">
    <source>
        <dbReference type="EMBL" id="ATF09816.1"/>
    </source>
</evidence>
<dbReference type="EMBL" id="CP020660">
    <property type="protein sequence ID" value="ATF09816.1"/>
    <property type="molecule type" value="Genomic_DNA"/>
</dbReference>
<name>A0A291B9Y8_9GAMM</name>
<evidence type="ECO:0000313" key="2">
    <source>
        <dbReference type="Proteomes" id="UP000218160"/>
    </source>
</evidence>
<protein>
    <submittedName>
        <fullName evidence="1">Mobile element protein</fullName>
    </submittedName>
</protein>
<keyword evidence="2" id="KW-1185">Reference proteome</keyword>
<reference evidence="2" key="1">
    <citation type="submission" date="2017-04" db="EMBL/GenBank/DDBJ databases">
        <title>Genome evolution of the luminous symbionts of deep sea anglerfish.</title>
        <authorList>
            <person name="Hendry T.A."/>
        </authorList>
    </citation>
    <scope>NUCLEOTIDE SEQUENCE [LARGE SCALE GENOMIC DNA]</scope>
</reference>
<organism evidence="1 2">
    <name type="scientific">Candidatus Enterovibrio altilux</name>
    <dbReference type="NCBI Taxonomy" id="1927128"/>
    <lineage>
        <taxon>Bacteria</taxon>
        <taxon>Pseudomonadati</taxon>
        <taxon>Pseudomonadota</taxon>
        <taxon>Gammaproteobacteria</taxon>
        <taxon>Vibrionales</taxon>
        <taxon>Vibrionaceae</taxon>
        <taxon>Enterovibrio</taxon>
    </lineage>
</organism>
<sequence>MDKLHYKIINWKQYNKDLINSGSLILLINEQAIRYGIKLGRVIVKDFRVLNDLDITMAFMVKRVFSMLLKILQGFIDSVHQPA</sequence>
<dbReference type="AlphaFoldDB" id="A0A291B9Y8"/>